<organism evidence="3 4">
    <name type="scientific">Actinoplanes xinjiangensis</name>
    <dbReference type="NCBI Taxonomy" id="512350"/>
    <lineage>
        <taxon>Bacteria</taxon>
        <taxon>Bacillati</taxon>
        <taxon>Actinomycetota</taxon>
        <taxon>Actinomycetes</taxon>
        <taxon>Micromonosporales</taxon>
        <taxon>Micromonosporaceae</taxon>
        <taxon>Actinoplanes</taxon>
    </lineage>
</organism>
<accession>A0A316FKH6</accession>
<dbReference type="Proteomes" id="UP000245697">
    <property type="component" value="Unassembled WGS sequence"/>
</dbReference>
<evidence type="ECO:0000256" key="1">
    <source>
        <dbReference type="SAM" id="MobiDB-lite"/>
    </source>
</evidence>
<feature type="compositionally biased region" description="Low complexity" evidence="1">
    <location>
        <begin position="27"/>
        <end position="39"/>
    </location>
</feature>
<feature type="region of interest" description="Disordered" evidence="1">
    <location>
        <begin position="27"/>
        <end position="74"/>
    </location>
</feature>
<protein>
    <recommendedName>
        <fullName evidence="5">YpeB-like protein with protease inhibitory function</fullName>
    </recommendedName>
</protein>
<feature type="chain" id="PRO_5016400743" description="YpeB-like protein with protease inhibitory function" evidence="2">
    <location>
        <begin position="28"/>
        <end position="230"/>
    </location>
</feature>
<dbReference type="AlphaFoldDB" id="A0A316FKH6"/>
<name>A0A316FKH6_9ACTN</name>
<evidence type="ECO:0008006" key="5">
    <source>
        <dbReference type="Google" id="ProtNLM"/>
    </source>
</evidence>
<keyword evidence="2" id="KW-0732">Signal</keyword>
<evidence type="ECO:0000313" key="4">
    <source>
        <dbReference type="Proteomes" id="UP000245697"/>
    </source>
</evidence>
<feature type="compositionally biased region" description="Basic and acidic residues" evidence="1">
    <location>
        <begin position="44"/>
        <end position="56"/>
    </location>
</feature>
<feature type="compositionally biased region" description="Gly residues" evidence="1">
    <location>
        <begin position="58"/>
        <end position="73"/>
    </location>
</feature>
<gene>
    <name evidence="3" type="ORF">BC793_106246</name>
</gene>
<evidence type="ECO:0000313" key="3">
    <source>
        <dbReference type="EMBL" id="PWK48216.1"/>
    </source>
</evidence>
<keyword evidence="4" id="KW-1185">Reference proteome</keyword>
<feature type="signal peptide" evidence="2">
    <location>
        <begin position="1"/>
        <end position="27"/>
    </location>
</feature>
<dbReference type="RefSeq" id="WP_203896211.1">
    <property type="nucleotide sequence ID" value="NZ_BONA01000039.1"/>
</dbReference>
<proteinExistence type="predicted"/>
<comment type="caution">
    <text evidence="3">The sequence shown here is derived from an EMBL/GenBank/DDBJ whole genome shotgun (WGS) entry which is preliminary data.</text>
</comment>
<sequence length="230" mass="21868">MKKIGVLAAGALAAGGLALGGAAVANAAPATPTPSASADGPGGKADRPGGKADRPGGKGHGAGGNGRHGGGTAVTGDEAAKVTAAVTAKDASVTVSRVVKGADGAYHVFGTKGGERVHFAVSADLTTVTEGKAGGGRGHGRPGGGTAVTGDEAAKVTAAVTGKDASVTVSRVVKGADGAYHVFGTKGGERVHFAVSADLTTVTEGKAGRGGGFGPKREGQRPTPSPSKTS</sequence>
<dbReference type="EMBL" id="QGGR01000006">
    <property type="protein sequence ID" value="PWK48216.1"/>
    <property type="molecule type" value="Genomic_DNA"/>
</dbReference>
<feature type="region of interest" description="Disordered" evidence="1">
    <location>
        <begin position="199"/>
        <end position="230"/>
    </location>
</feature>
<evidence type="ECO:0000256" key="2">
    <source>
        <dbReference type="SAM" id="SignalP"/>
    </source>
</evidence>
<reference evidence="3 4" key="1">
    <citation type="submission" date="2018-05" db="EMBL/GenBank/DDBJ databases">
        <title>Genomic Encyclopedia of Archaeal and Bacterial Type Strains, Phase II (KMG-II): from individual species to whole genera.</title>
        <authorList>
            <person name="Goeker M."/>
        </authorList>
    </citation>
    <scope>NUCLEOTIDE SEQUENCE [LARGE SCALE GENOMIC DNA]</scope>
    <source>
        <strain evidence="3 4">DSM 45184</strain>
    </source>
</reference>